<dbReference type="AlphaFoldDB" id="E3NPI6"/>
<dbReference type="EMBL" id="DS269376">
    <property type="protein sequence ID" value="EFP13246.1"/>
    <property type="molecule type" value="Genomic_DNA"/>
</dbReference>
<dbReference type="HOGENOM" id="CLU_2943943_0_0_1"/>
<proteinExistence type="predicted"/>
<dbReference type="Proteomes" id="UP000008281">
    <property type="component" value="Unassembled WGS sequence"/>
</dbReference>
<protein>
    <submittedName>
        <fullName evidence="1">Uncharacterized protein</fullName>
    </submittedName>
</protein>
<evidence type="ECO:0000313" key="2">
    <source>
        <dbReference type="Proteomes" id="UP000008281"/>
    </source>
</evidence>
<evidence type="ECO:0000313" key="1">
    <source>
        <dbReference type="EMBL" id="EFP13246.1"/>
    </source>
</evidence>
<reference evidence="1" key="1">
    <citation type="submission" date="2007-07" db="EMBL/GenBank/DDBJ databases">
        <title>PCAP assembly of the Caenorhabditis remanei genome.</title>
        <authorList>
            <consortium name="The Caenorhabditis remanei Sequencing Consortium"/>
            <person name="Wilson R.K."/>
        </authorList>
    </citation>
    <scope>NUCLEOTIDE SEQUENCE [LARGE SCALE GENOMIC DNA]</scope>
    <source>
        <strain evidence="1">PB4641</strain>
    </source>
</reference>
<gene>
    <name evidence="1" type="ORF">CRE_30289</name>
</gene>
<accession>E3NPI6</accession>
<organism evidence="2">
    <name type="scientific">Caenorhabditis remanei</name>
    <name type="common">Caenorhabditis vulgaris</name>
    <dbReference type="NCBI Taxonomy" id="31234"/>
    <lineage>
        <taxon>Eukaryota</taxon>
        <taxon>Metazoa</taxon>
        <taxon>Ecdysozoa</taxon>
        <taxon>Nematoda</taxon>
        <taxon>Chromadorea</taxon>
        <taxon>Rhabditida</taxon>
        <taxon>Rhabditina</taxon>
        <taxon>Rhabditomorpha</taxon>
        <taxon>Rhabditoidea</taxon>
        <taxon>Rhabditidae</taxon>
        <taxon>Peloderinae</taxon>
        <taxon>Caenorhabditis</taxon>
    </lineage>
</organism>
<dbReference type="InParanoid" id="E3NPI6"/>
<sequence>MHNAVLVENRRDYTSLFGYRIALSFGIDIQRADGVTATVCKHENGILFIAVWPETTHNYN</sequence>
<keyword evidence="2" id="KW-1185">Reference proteome</keyword>
<name>E3NPI6_CAERE</name>